<evidence type="ECO:0000256" key="4">
    <source>
        <dbReference type="SAM" id="MobiDB-lite"/>
    </source>
</evidence>
<dbReference type="InterPro" id="IPR003000">
    <property type="entry name" value="Sirtuin"/>
</dbReference>
<feature type="binding site" evidence="3">
    <location>
        <position position="305"/>
    </location>
    <ligand>
        <name>Zn(2+)</name>
        <dbReference type="ChEBI" id="CHEBI:29105"/>
    </ligand>
</feature>
<dbReference type="CDD" id="cd06661">
    <property type="entry name" value="GGCT_like"/>
    <property type="match status" value="1"/>
</dbReference>
<dbReference type="SUPFAM" id="SSF52467">
    <property type="entry name" value="DHS-like NAD/FAD-binding domain"/>
    <property type="match status" value="1"/>
</dbReference>
<dbReference type="InterPro" id="IPR050134">
    <property type="entry name" value="NAD-dep_sirtuin_deacylases"/>
</dbReference>
<dbReference type="EMBL" id="CAXAMM010008557">
    <property type="protein sequence ID" value="CAK9017746.1"/>
    <property type="molecule type" value="Genomic_DNA"/>
</dbReference>
<feature type="binding site" evidence="3">
    <location>
        <position position="257"/>
    </location>
    <ligand>
        <name>Zn(2+)</name>
        <dbReference type="ChEBI" id="CHEBI:29105"/>
    </ligand>
</feature>
<dbReference type="Pfam" id="PF06094">
    <property type="entry name" value="GGACT"/>
    <property type="match status" value="1"/>
</dbReference>
<keyword evidence="3" id="KW-0862">Zinc</keyword>
<keyword evidence="2" id="KW-0520">NAD</keyword>
<dbReference type="InterPro" id="IPR026591">
    <property type="entry name" value="Sirtuin_cat_small_dom_sf"/>
</dbReference>
<comment type="caution">
    <text evidence="6">The sequence shown here is derived from an EMBL/GenBank/DDBJ whole genome shotgun (WGS) entry which is preliminary data.</text>
</comment>
<dbReference type="SUPFAM" id="SSF110857">
    <property type="entry name" value="Gamma-glutamyl cyclotransferase-like"/>
    <property type="match status" value="1"/>
</dbReference>
<feature type="compositionally biased region" description="Low complexity" evidence="4">
    <location>
        <begin position="415"/>
        <end position="432"/>
    </location>
</feature>
<feature type="compositionally biased region" description="Low complexity" evidence="4">
    <location>
        <begin position="465"/>
        <end position="497"/>
    </location>
</feature>
<feature type="region of interest" description="Disordered" evidence="4">
    <location>
        <begin position="415"/>
        <end position="511"/>
    </location>
</feature>
<evidence type="ECO:0000313" key="7">
    <source>
        <dbReference type="Proteomes" id="UP001642464"/>
    </source>
</evidence>
<feature type="compositionally biased region" description="Polar residues" evidence="4">
    <location>
        <begin position="433"/>
        <end position="451"/>
    </location>
</feature>
<evidence type="ECO:0000259" key="5">
    <source>
        <dbReference type="PROSITE" id="PS50305"/>
    </source>
</evidence>
<reference evidence="6 7" key="1">
    <citation type="submission" date="2024-02" db="EMBL/GenBank/DDBJ databases">
        <authorList>
            <person name="Chen Y."/>
            <person name="Shah S."/>
            <person name="Dougan E. K."/>
            <person name="Thang M."/>
            <person name="Chan C."/>
        </authorList>
    </citation>
    <scope>NUCLEOTIDE SEQUENCE [LARGE SCALE GENOMIC DNA]</scope>
</reference>
<dbReference type="InterPro" id="IPR026590">
    <property type="entry name" value="Ssirtuin_cat_dom"/>
</dbReference>
<evidence type="ECO:0000313" key="6">
    <source>
        <dbReference type="EMBL" id="CAK9017746.1"/>
    </source>
</evidence>
<feature type="active site" description="Proton acceptor" evidence="3">
    <location>
        <position position="249"/>
    </location>
</feature>
<evidence type="ECO:0000256" key="2">
    <source>
        <dbReference type="ARBA" id="ARBA00023027"/>
    </source>
</evidence>
<feature type="binding site" evidence="3">
    <location>
        <position position="265"/>
    </location>
    <ligand>
        <name>Zn(2+)</name>
        <dbReference type="ChEBI" id="CHEBI:29105"/>
    </ligand>
</feature>
<feature type="region of interest" description="Disordered" evidence="4">
    <location>
        <begin position="1"/>
        <end position="29"/>
    </location>
</feature>
<proteinExistence type="predicted"/>
<dbReference type="InterPro" id="IPR009288">
    <property type="entry name" value="AIG2-like_dom"/>
</dbReference>
<organism evidence="6 7">
    <name type="scientific">Durusdinium trenchii</name>
    <dbReference type="NCBI Taxonomy" id="1381693"/>
    <lineage>
        <taxon>Eukaryota</taxon>
        <taxon>Sar</taxon>
        <taxon>Alveolata</taxon>
        <taxon>Dinophyceae</taxon>
        <taxon>Suessiales</taxon>
        <taxon>Symbiodiniaceae</taxon>
        <taxon>Durusdinium</taxon>
    </lineage>
</organism>
<dbReference type="PANTHER" id="PTHR11085">
    <property type="entry name" value="NAD-DEPENDENT PROTEIN DEACYLASE SIRTUIN-5, MITOCHONDRIAL-RELATED"/>
    <property type="match status" value="1"/>
</dbReference>
<dbReference type="InterPro" id="IPR013024">
    <property type="entry name" value="GGCT-like"/>
</dbReference>
<keyword evidence="7" id="KW-1185">Reference proteome</keyword>
<dbReference type="Gene3D" id="3.30.1600.10">
    <property type="entry name" value="SIR2/SIRT2 'Small Domain"/>
    <property type="match status" value="1"/>
</dbReference>
<dbReference type="Gene3D" id="3.40.50.1220">
    <property type="entry name" value="TPP-binding domain"/>
    <property type="match status" value="1"/>
</dbReference>
<protein>
    <submittedName>
        <fullName evidence="6">NAD-dependent protein deacylase (Regulatory protein SIR2 homolog)</fullName>
    </submittedName>
</protein>
<dbReference type="Pfam" id="PF02146">
    <property type="entry name" value="SIR2"/>
    <property type="match status" value="1"/>
</dbReference>
<dbReference type="InterPro" id="IPR036568">
    <property type="entry name" value="GGCT-like_sf"/>
</dbReference>
<evidence type="ECO:0000256" key="3">
    <source>
        <dbReference type="PROSITE-ProRule" id="PRU00236"/>
    </source>
</evidence>
<dbReference type="PANTHER" id="PTHR11085:SF10">
    <property type="entry name" value="NAD-DEPENDENT PROTEIN DEACYLASE SIRTUIN-5, MITOCHONDRIAL-RELATED"/>
    <property type="match status" value="1"/>
</dbReference>
<feature type="binding site" evidence="3">
    <location>
        <position position="302"/>
    </location>
    <ligand>
        <name>Zn(2+)</name>
        <dbReference type="ChEBI" id="CHEBI:29105"/>
    </ligand>
</feature>
<keyword evidence="3" id="KW-0479">Metal-binding</keyword>
<sequence length="657" mass="70711">MEKPEATRGGSRPGSGGSRPGSRGVLGVAGASISVKESMEILQNASKSSAKAREVQEEARAAVAGMKESAAQFEKAVAEADAKCKYSSSLDEKWEEFKAKFEALNRMAVEKIMGGGGLSSHVRPAARISVARVAQALRRSQNLVVLTGAGISAESGIPTFRGADGFWTVGSKHYQPQELATWEKYNEMPAELWRWYQYRWGICRKAQPNPGHTSLVELQKLVDMTLVTQNVDGLHQQSGFDISKLCEIHGRIDEMRCDERLEGACLYKMDLNDPANLERARATVMMTPTPAKDEAEERLPMCPQCGQRQRPKILWFDESYNEAFFKWKTVMEQMDKCDVLLIIGTQLTTGGPRSMVRAAQSSGALIIRIDPEVDLKDDATAGMLHLQGKSGEVLPGLVREVARLCKEPLLAPLKAPGPASGAHVESSSASASPVLSRTATRGTSTPASTRKSMAPRAPSPGMKTSAASAPRAPSPGMKSSARASASAASASQLTSSPPTAPPRRKGRAASEQGQLPVGFFVYGTLRPDDDSGASWTKSFSEGLEAEVAYLPGASLYIDGRYPAVCFEDTSCSVKGMLLKPASSAPLTLLASKLTEADNIEGYPDLYSRTVATVLNENGVASPAYVYHRTGKFERSCSLRIADGDWLSRVRSSALPKE</sequence>
<dbReference type="Proteomes" id="UP001642464">
    <property type="component" value="Unassembled WGS sequence"/>
</dbReference>
<dbReference type="InterPro" id="IPR029035">
    <property type="entry name" value="DHS-like_NAD/FAD-binding_dom"/>
</dbReference>
<keyword evidence="1" id="KW-0808">Transferase</keyword>
<evidence type="ECO:0000256" key="1">
    <source>
        <dbReference type="ARBA" id="ARBA00022679"/>
    </source>
</evidence>
<name>A0ABP0JTG3_9DINO</name>
<dbReference type="PROSITE" id="PS50305">
    <property type="entry name" value="SIRTUIN"/>
    <property type="match status" value="1"/>
</dbReference>
<feature type="domain" description="Deacetylase sirtuin-type" evidence="5">
    <location>
        <begin position="123"/>
        <end position="407"/>
    </location>
</feature>
<gene>
    <name evidence="6" type="ORF">SCF082_LOCUS13780</name>
</gene>
<dbReference type="Gene3D" id="3.10.490.10">
    <property type="entry name" value="Gamma-glutamyl cyclotransferase-like"/>
    <property type="match status" value="1"/>
</dbReference>
<accession>A0ABP0JTG3</accession>